<accession>A0A392R056</accession>
<evidence type="ECO:0000313" key="2">
    <source>
        <dbReference type="Proteomes" id="UP000265520"/>
    </source>
</evidence>
<dbReference type="GO" id="GO:0003993">
    <property type="term" value="F:acid phosphatase activity"/>
    <property type="evidence" value="ECO:0007669"/>
    <property type="project" value="InterPro"/>
</dbReference>
<evidence type="ECO:0000313" key="1">
    <source>
        <dbReference type="EMBL" id="MCI29494.1"/>
    </source>
</evidence>
<dbReference type="AlphaFoldDB" id="A0A392R056"/>
<dbReference type="GO" id="GO:0046872">
    <property type="term" value="F:metal ion binding"/>
    <property type="evidence" value="ECO:0007669"/>
    <property type="project" value="InterPro"/>
</dbReference>
<dbReference type="Proteomes" id="UP000265520">
    <property type="component" value="Unassembled WGS sequence"/>
</dbReference>
<proteinExistence type="predicted"/>
<dbReference type="InterPro" id="IPR008963">
    <property type="entry name" value="Purple_acid_Pase-like_N"/>
</dbReference>
<organism evidence="1 2">
    <name type="scientific">Trifolium medium</name>
    <dbReference type="NCBI Taxonomy" id="97028"/>
    <lineage>
        <taxon>Eukaryota</taxon>
        <taxon>Viridiplantae</taxon>
        <taxon>Streptophyta</taxon>
        <taxon>Embryophyta</taxon>
        <taxon>Tracheophyta</taxon>
        <taxon>Spermatophyta</taxon>
        <taxon>Magnoliopsida</taxon>
        <taxon>eudicotyledons</taxon>
        <taxon>Gunneridae</taxon>
        <taxon>Pentapetalae</taxon>
        <taxon>rosids</taxon>
        <taxon>fabids</taxon>
        <taxon>Fabales</taxon>
        <taxon>Fabaceae</taxon>
        <taxon>Papilionoideae</taxon>
        <taxon>50 kb inversion clade</taxon>
        <taxon>NPAAA clade</taxon>
        <taxon>Hologalegina</taxon>
        <taxon>IRL clade</taxon>
        <taxon>Trifolieae</taxon>
        <taxon>Trifolium</taxon>
    </lineage>
</organism>
<comment type="caution">
    <text evidence="1">The sequence shown here is derived from an EMBL/GenBank/DDBJ whole genome shotgun (WGS) entry which is preliminary data.</text>
</comment>
<protein>
    <submittedName>
        <fullName evidence="1">Purple acid phosphatase 15-like</fullName>
    </submittedName>
</protein>
<dbReference type="SUPFAM" id="SSF49363">
    <property type="entry name" value="Purple acid phosphatase, N-terminal domain"/>
    <property type="match status" value="1"/>
</dbReference>
<name>A0A392R056_9FABA</name>
<sequence>AGVPIPTTLDGPFKPVTVPLDKSFRGNAVDLPDTDPLVQRYVEGFQPEQISLSLSASHSSVWISWITDVSGV</sequence>
<feature type="non-terminal residue" evidence="1">
    <location>
        <position position="1"/>
    </location>
</feature>
<reference evidence="1 2" key="1">
    <citation type="journal article" date="2018" name="Front. Plant Sci.">
        <title>Red Clover (Trifolium pratense) and Zigzag Clover (T. medium) - A Picture of Genomic Similarities and Differences.</title>
        <authorList>
            <person name="Dluhosova J."/>
            <person name="Istvanek J."/>
            <person name="Nedelnik J."/>
            <person name="Repkova J."/>
        </authorList>
    </citation>
    <scope>NUCLEOTIDE SEQUENCE [LARGE SCALE GENOMIC DNA]</scope>
    <source>
        <strain evidence="2">cv. 10/8</strain>
        <tissue evidence="1">Leaf</tissue>
    </source>
</reference>
<keyword evidence="2" id="KW-1185">Reference proteome</keyword>
<dbReference type="EMBL" id="LXQA010172968">
    <property type="protein sequence ID" value="MCI29494.1"/>
    <property type="molecule type" value="Genomic_DNA"/>
</dbReference>